<dbReference type="AlphaFoldDB" id="A0A1I8FDI7"/>
<organism evidence="3 4">
    <name type="scientific">Macrostomum lignano</name>
    <dbReference type="NCBI Taxonomy" id="282301"/>
    <lineage>
        <taxon>Eukaryota</taxon>
        <taxon>Metazoa</taxon>
        <taxon>Spiralia</taxon>
        <taxon>Lophotrochozoa</taxon>
        <taxon>Platyhelminthes</taxon>
        <taxon>Rhabditophora</taxon>
        <taxon>Macrostomorpha</taxon>
        <taxon>Macrostomida</taxon>
        <taxon>Macrostomidae</taxon>
        <taxon>Macrostomum</taxon>
    </lineage>
</organism>
<dbReference type="Gene3D" id="2.30.30.190">
    <property type="entry name" value="CAP Gly-rich-like domain"/>
    <property type="match status" value="1"/>
</dbReference>
<sequence length="207" mass="22314">NASRELAIRCATPWTQSSGSSGSPAAAEQQEARPITDAKQNEGGGHGGSQLDGRVSIKILLGAGYFVDQKLSNGNIRQAAAASSANSASAPAANGHLWPACDGARPVQQQPFATAGRLPFAPKQRRHPVWRRSVKFTRYGGSDLEGPRCTLSGHLPGRTELLVALSWDQEEGKQRRGVRNGRRYFQCKPRKGVFVAFNKLIMCYQAA</sequence>
<evidence type="ECO:0000256" key="1">
    <source>
        <dbReference type="SAM" id="MobiDB-lite"/>
    </source>
</evidence>
<dbReference type="InterPro" id="IPR000938">
    <property type="entry name" value="CAP-Gly_domain"/>
</dbReference>
<name>A0A1I8FDI7_9PLAT</name>
<dbReference type="SUPFAM" id="SSF74924">
    <property type="entry name" value="Cap-Gly domain"/>
    <property type="match status" value="1"/>
</dbReference>
<accession>A0A1I8FDI7</accession>
<evidence type="ECO:0000313" key="4">
    <source>
        <dbReference type="WBParaSite" id="maker-unitig_30498-snap-gene-0.3-mRNA-1"/>
    </source>
</evidence>
<proteinExistence type="predicted"/>
<dbReference type="WBParaSite" id="maker-unitig_30498-snap-gene-0.3-mRNA-1">
    <property type="protein sequence ID" value="maker-unitig_30498-snap-gene-0.3-mRNA-1"/>
    <property type="gene ID" value="maker-unitig_30498-snap-gene-0.3"/>
</dbReference>
<dbReference type="PROSITE" id="PS50245">
    <property type="entry name" value="CAP_GLY_2"/>
    <property type="match status" value="1"/>
</dbReference>
<feature type="compositionally biased region" description="Basic and acidic residues" evidence="1">
    <location>
        <begin position="30"/>
        <end position="40"/>
    </location>
</feature>
<dbReference type="Pfam" id="PF01302">
    <property type="entry name" value="CAP_GLY"/>
    <property type="match status" value="1"/>
</dbReference>
<dbReference type="InterPro" id="IPR036859">
    <property type="entry name" value="CAP-Gly_dom_sf"/>
</dbReference>
<keyword evidence="3" id="KW-1185">Reference proteome</keyword>
<evidence type="ECO:0000259" key="2">
    <source>
        <dbReference type="PROSITE" id="PS50245"/>
    </source>
</evidence>
<evidence type="ECO:0000313" key="3">
    <source>
        <dbReference type="Proteomes" id="UP000095280"/>
    </source>
</evidence>
<feature type="compositionally biased region" description="Low complexity" evidence="1">
    <location>
        <begin position="16"/>
        <end position="29"/>
    </location>
</feature>
<feature type="domain" description="CAP-Gly" evidence="2">
    <location>
        <begin position="153"/>
        <end position="196"/>
    </location>
</feature>
<dbReference type="Proteomes" id="UP000095280">
    <property type="component" value="Unplaced"/>
</dbReference>
<protein>
    <submittedName>
        <fullName evidence="4">CAP-Gly domain-containing protein</fullName>
    </submittedName>
</protein>
<feature type="region of interest" description="Disordered" evidence="1">
    <location>
        <begin position="1"/>
        <end position="51"/>
    </location>
</feature>
<reference evidence="4" key="1">
    <citation type="submission" date="2016-11" db="UniProtKB">
        <authorList>
            <consortium name="WormBaseParasite"/>
        </authorList>
    </citation>
    <scope>IDENTIFICATION</scope>
</reference>
<dbReference type="SMART" id="SM01052">
    <property type="entry name" value="CAP_GLY"/>
    <property type="match status" value="1"/>
</dbReference>